<dbReference type="InParanoid" id="A0A6P8IVC2"/>
<gene>
    <name evidence="13" type="primary">LOC116304478</name>
</gene>
<feature type="chain" id="PRO_5027998048" evidence="7">
    <location>
        <begin position="23"/>
        <end position="1111"/>
    </location>
</feature>
<dbReference type="RefSeq" id="XP_031570080.1">
    <property type="nucleotide sequence ID" value="XM_031714220.1"/>
</dbReference>
<dbReference type="InterPro" id="IPR049883">
    <property type="entry name" value="NOTCH1_EGF-like"/>
</dbReference>
<dbReference type="GeneID" id="116304478"/>
<dbReference type="Gene3D" id="3.10.100.10">
    <property type="entry name" value="Mannose-Binding Protein A, subunit A"/>
    <property type="match status" value="1"/>
</dbReference>
<dbReference type="SMART" id="SM00179">
    <property type="entry name" value="EGF_CA"/>
    <property type="match status" value="3"/>
</dbReference>
<evidence type="ECO:0000259" key="11">
    <source>
        <dbReference type="PROSITE" id="PS51886"/>
    </source>
</evidence>
<feature type="domain" description="Kazal-like" evidence="10">
    <location>
        <begin position="333"/>
        <end position="380"/>
    </location>
</feature>
<comment type="caution">
    <text evidence="6">Lacks conserved residue(s) required for the propagation of feature annotation.</text>
</comment>
<evidence type="ECO:0000256" key="5">
    <source>
        <dbReference type="ARBA" id="ARBA00023157"/>
    </source>
</evidence>
<dbReference type="PROSITE" id="PS01186">
    <property type="entry name" value="EGF_2"/>
    <property type="match status" value="2"/>
</dbReference>
<evidence type="ECO:0000313" key="13">
    <source>
        <dbReference type="RefSeq" id="XP_031570080.1"/>
    </source>
</evidence>
<dbReference type="PANTHER" id="PTHR24039">
    <property type="entry name" value="FIBRILLIN-RELATED"/>
    <property type="match status" value="1"/>
</dbReference>
<dbReference type="FunFam" id="2.10.25.10:FF:000038">
    <property type="entry name" value="Fibrillin 2"/>
    <property type="match status" value="2"/>
</dbReference>
<dbReference type="SMART" id="SM00280">
    <property type="entry name" value="KAZAL"/>
    <property type="match status" value="1"/>
</dbReference>
<dbReference type="PANTHER" id="PTHR24039:SF53">
    <property type="entry name" value="EGF-LIKE DOMAIN-CONTAINING PROTEIN"/>
    <property type="match status" value="1"/>
</dbReference>
<dbReference type="InterPro" id="IPR016187">
    <property type="entry name" value="CTDL_fold"/>
</dbReference>
<dbReference type="Pfam" id="PF00059">
    <property type="entry name" value="Lectin_C"/>
    <property type="match status" value="1"/>
</dbReference>
<dbReference type="SUPFAM" id="SSF100895">
    <property type="entry name" value="Kazal-type serine protease inhibitors"/>
    <property type="match status" value="1"/>
</dbReference>
<dbReference type="InterPro" id="IPR002350">
    <property type="entry name" value="Kazal_dom"/>
</dbReference>
<feature type="domain" description="EGF-like" evidence="8">
    <location>
        <begin position="834"/>
        <end position="871"/>
    </location>
</feature>
<dbReference type="InterPro" id="IPR036058">
    <property type="entry name" value="Kazal_dom_sf"/>
</dbReference>
<evidence type="ECO:0000313" key="12">
    <source>
        <dbReference type="Proteomes" id="UP000515163"/>
    </source>
</evidence>
<dbReference type="PROSITE" id="PS00010">
    <property type="entry name" value="ASX_HYDROXYL"/>
    <property type="match status" value="3"/>
</dbReference>
<dbReference type="InterPro" id="IPR000742">
    <property type="entry name" value="EGF"/>
</dbReference>
<evidence type="ECO:0000256" key="2">
    <source>
        <dbReference type="ARBA" id="ARBA00022536"/>
    </source>
</evidence>
<dbReference type="InterPro" id="IPR037221">
    <property type="entry name" value="H-type_lectin_dom_sf"/>
</dbReference>
<dbReference type="Proteomes" id="UP000515163">
    <property type="component" value="Unplaced"/>
</dbReference>
<dbReference type="GO" id="GO:0005509">
    <property type="term" value="F:calcium ion binding"/>
    <property type="evidence" value="ECO:0007669"/>
    <property type="project" value="InterPro"/>
</dbReference>
<feature type="domain" description="TLDc" evidence="11">
    <location>
        <begin position="927"/>
        <end position="1111"/>
    </location>
</feature>
<dbReference type="Gene3D" id="3.30.60.30">
    <property type="match status" value="1"/>
</dbReference>
<dbReference type="InterPro" id="IPR019019">
    <property type="entry name" value="H-type_lectin_domain"/>
</dbReference>
<protein>
    <submittedName>
        <fullName evidence="13">Uncharacterized protein LOC116304478</fullName>
    </submittedName>
</protein>
<dbReference type="InterPro" id="IPR006571">
    <property type="entry name" value="TLDc_dom"/>
</dbReference>
<dbReference type="GO" id="GO:0030246">
    <property type="term" value="F:carbohydrate binding"/>
    <property type="evidence" value="ECO:0007669"/>
    <property type="project" value="InterPro"/>
</dbReference>
<keyword evidence="2 6" id="KW-0245">EGF-like domain</keyword>
<dbReference type="InterPro" id="IPR018097">
    <property type="entry name" value="EGF_Ca-bd_CS"/>
</dbReference>
<evidence type="ECO:0000256" key="1">
    <source>
        <dbReference type="ARBA" id="ARBA00006373"/>
    </source>
</evidence>
<feature type="domain" description="EGF-like" evidence="8">
    <location>
        <begin position="793"/>
        <end position="833"/>
    </location>
</feature>
<keyword evidence="3 7" id="KW-0732">Signal</keyword>
<name>A0A6P8IVC2_ACTTE</name>
<dbReference type="GO" id="GO:0007155">
    <property type="term" value="P:cell adhesion"/>
    <property type="evidence" value="ECO:0007669"/>
    <property type="project" value="InterPro"/>
</dbReference>
<organism evidence="12 13">
    <name type="scientific">Actinia tenebrosa</name>
    <name type="common">Australian red waratah sea anemone</name>
    <dbReference type="NCBI Taxonomy" id="6105"/>
    <lineage>
        <taxon>Eukaryota</taxon>
        <taxon>Metazoa</taxon>
        <taxon>Cnidaria</taxon>
        <taxon>Anthozoa</taxon>
        <taxon>Hexacorallia</taxon>
        <taxon>Actiniaria</taxon>
        <taxon>Actiniidae</taxon>
        <taxon>Actinia</taxon>
    </lineage>
</organism>
<dbReference type="InterPro" id="IPR001304">
    <property type="entry name" value="C-type_lectin-like"/>
</dbReference>
<evidence type="ECO:0000259" key="9">
    <source>
        <dbReference type="PROSITE" id="PS50041"/>
    </source>
</evidence>
<dbReference type="PROSITE" id="PS50041">
    <property type="entry name" value="C_TYPE_LECTIN_2"/>
    <property type="match status" value="1"/>
</dbReference>
<accession>A0A6P8IVC2</accession>
<keyword evidence="12" id="KW-1185">Reference proteome</keyword>
<dbReference type="PROSITE" id="PS51465">
    <property type="entry name" value="KAZAL_2"/>
    <property type="match status" value="1"/>
</dbReference>
<dbReference type="Gene3D" id="2.10.25.10">
    <property type="entry name" value="Laminin"/>
    <property type="match status" value="3"/>
</dbReference>
<dbReference type="Gene3D" id="2.60.40.2080">
    <property type="match status" value="3"/>
</dbReference>
<dbReference type="Pfam" id="PF12947">
    <property type="entry name" value="EGF_3"/>
    <property type="match status" value="2"/>
</dbReference>
<dbReference type="OrthoDB" id="5950955at2759"/>
<reference evidence="13" key="1">
    <citation type="submission" date="2025-08" db="UniProtKB">
        <authorList>
            <consortium name="RefSeq"/>
        </authorList>
    </citation>
    <scope>IDENTIFICATION</scope>
</reference>
<dbReference type="CDD" id="cd00054">
    <property type="entry name" value="EGF_CA"/>
    <property type="match status" value="3"/>
</dbReference>
<dbReference type="InterPro" id="IPR018378">
    <property type="entry name" value="C-type_lectin_CS"/>
</dbReference>
<feature type="domain" description="C-type lectin" evidence="9">
    <location>
        <begin position="676"/>
        <end position="791"/>
    </location>
</feature>
<comment type="similarity">
    <text evidence="1">Belongs to the EGF domain peptide family.</text>
</comment>
<dbReference type="KEGG" id="aten:116304478"/>
<dbReference type="CDD" id="cd00037">
    <property type="entry name" value="CLECT"/>
    <property type="match status" value="1"/>
</dbReference>
<dbReference type="InterPro" id="IPR016186">
    <property type="entry name" value="C-type_lectin-like/link_sf"/>
</dbReference>
<dbReference type="InterPro" id="IPR024731">
    <property type="entry name" value="NELL2-like_EGF"/>
</dbReference>
<dbReference type="PROSITE" id="PS01187">
    <property type="entry name" value="EGF_CA"/>
    <property type="match status" value="2"/>
</dbReference>
<dbReference type="InterPro" id="IPR000152">
    <property type="entry name" value="EGF-type_Asp/Asn_hydroxyl_site"/>
</dbReference>
<dbReference type="Pfam" id="PF07534">
    <property type="entry name" value="TLD"/>
    <property type="match status" value="1"/>
</dbReference>
<proteinExistence type="inferred from homology"/>
<dbReference type="InterPro" id="IPR001881">
    <property type="entry name" value="EGF-like_Ca-bd_dom"/>
</dbReference>
<keyword evidence="5" id="KW-1015">Disulfide bond</keyword>
<dbReference type="FunFam" id="2.10.25.10:FF:000653">
    <property type="entry name" value="Putative Fibrillin-1"/>
    <property type="match status" value="1"/>
</dbReference>
<feature type="signal peptide" evidence="7">
    <location>
        <begin position="1"/>
        <end position="22"/>
    </location>
</feature>
<dbReference type="Pfam" id="PF09458">
    <property type="entry name" value="H_lectin"/>
    <property type="match status" value="1"/>
</dbReference>
<evidence type="ECO:0000259" key="8">
    <source>
        <dbReference type="PROSITE" id="PS50026"/>
    </source>
</evidence>
<evidence type="ECO:0000256" key="3">
    <source>
        <dbReference type="ARBA" id="ARBA00022729"/>
    </source>
</evidence>
<evidence type="ECO:0000256" key="7">
    <source>
        <dbReference type="SAM" id="SignalP"/>
    </source>
</evidence>
<feature type="domain" description="EGF-like" evidence="8">
    <location>
        <begin position="874"/>
        <end position="914"/>
    </location>
</feature>
<dbReference type="PROSITE" id="PS51886">
    <property type="entry name" value="TLDC"/>
    <property type="match status" value="1"/>
</dbReference>
<evidence type="ECO:0000259" key="10">
    <source>
        <dbReference type="PROSITE" id="PS51465"/>
    </source>
</evidence>
<dbReference type="AlphaFoldDB" id="A0A6P8IVC2"/>
<dbReference type="PROSITE" id="PS50026">
    <property type="entry name" value="EGF_3"/>
    <property type="match status" value="3"/>
</dbReference>
<dbReference type="SMART" id="SM00034">
    <property type="entry name" value="CLECT"/>
    <property type="match status" value="1"/>
</dbReference>
<dbReference type="SUPFAM" id="SSF56436">
    <property type="entry name" value="C-type lectin-like"/>
    <property type="match status" value="1"/>
</dbReference>
<dbReference type="SUPFAM" id="SSF57184">
    <property type="entry name" value="Growth factor receptor domain"/>
    <property type="match status" value="1"/>
</dbReference>
<keyword evidence="4" id="KW-0677">Repeat</keyword>
<sequence length="1111" mass="124871">MPEMFATCALVALLVSFPCIRGSVFDSGKAYLNNTLPNDPGCTDVLFVSRFKPNQDIRVITSLSHSDLLRSVHDPAALWVKQVTSRGFRVCVRESGVGSNGTGVVNWIAVQGTVVGLQHGSITFDQLGSGTQCKAVPTQLLYLKPPQVFATVVAPDSSTRQDAMNVWVTKNKIGGAYSVCLREMVSFDGVHSQLKVNWIAYQKMSSKMNVTETNNITIDTRGTSVQQIDYTFCKNVNFKNEFFSPPVVVTTASYYSNDSRPVAQECKAMSVWIEEITKTYFRVCARELKDGRSKTSIMNLDYIVQGDLDPCINVSCNYFAVCKAFAPKDARCVCVDDCPSYEEQVCSSNGTTFKNKCFFELEMCRLKSNHTLYHPGSCTGFPLERGRTSLSSTPVDGTMCKEVRFRPFAFYPDKRVHVHLTVNHFNTTNLDYVHDAMASWVENVNYQEFTACMTMAGRSVRPRVAQATFDWFAYQGAPDGGVTDRTRLDEWWTGTTCKTVKLPKDKFTSVPTVIVTAEHISAAFKHDAANLWLENVNQTSFEVCLRELQNFDGLHENIHVSWMAFEEIHRPLFSEKGKVLFPNTGKPSMKYNGAFCKDLKYSKVYEHVPTVILSTNHTTASGNSRPVCNGVSTWIEYMNTTGFRVCVKELYTTKYEPLTVSYLLLSEICYPGWNYFDGICYHTSSSCDTWINAENRCTTSRAHLATIKSQIQNVYIQQRLNGAKGWIGLNDKSVESVFRWTQKGLQNNWTYWAENQPNNAGDQDCVHTLGVDHQYHWNDVSCNECHNFTCQKDLDECRKEAFSCHDDAVCRNTYGSYYCQCKTGYTGNGKQCTDIDECTTDSPCHVNATCINIPGSYVCRCKNGYSGDGFSCSDINECATNTHHCDRNAYCNNTEGSYRCTCNRGYYGNGTKCTTSRGLDSSAILTTYGNADYLRTLSGYLYPVLQSSSRSHWIRCWRAATDGWNVRTTFHPQCDGKGPTVTIVRVGSHVFGGYTDVSWQTGGNYYRSSRSFLYSLYNTNGYSPIKLTFNRHLYYQYAIYGINSYGPTFGGGHDLHISNYASSNTNSYTNLGHTYRTPQICSYGSGTCRSFMAGTYNFCPNDIEVFYETTN</sequence>
<dbReference type="Pfam" id="PF07645">
    <property type="entry name" value="EGF_CA"/>
    <property type="match status" value="1"/>
</dbReference>
<evidence type="ECO:0000256" key="4">
    <source>
        <dbReference type="ARBA" id="ARBA00022737"/>
    </source>
</evidence>
<dbReference type="SMART" id="SM00181">
    <property type="entry name" value="EGF"/>
    <property type="match status" value="3"/>
</dbReference>
<evidence type="ECO:0000256" key="6">
    <source>
        <dbReference type="PROSITE-ProRule" id="PRU00076"/>
    </source>
</evidence>
<dbReference type="InterPro" id="IPR009030">
    <property type="entry name" value="Growth_fac_rcpt_cys_sf"/>
</dbReference>
<dbReference type="PROSITE" id="PS00615">
    <property type="entry name" value="C_TYPE_LECTIN_1"/>
    <property type="match status" value="1"/>
</dbReference>